<keyword evidence="1" id="KW-0732">Signal</keyword>
<evidence type="ECO:0000256" key="1">
    <source>
        <dbReference type="SAM" id="SignalP"/>
    </source>
</evidence>
<name>Q217R7_RHOPB</name>
<dbReference type="HOGENOM" id="CLU_156392_0_0_5"/>
<evidence type="ECO:0000313" key="2">
    <source>
        <dbReference type="EMBL" id="ABD87369.1"/>
    </source>
</evidence>
<accession>Q217R7</accession>
<organism evidence="2">
    <name type="scientific">Rhodopseudomonas palustris (strain BisB18)</name>
    <dbReference type="NCBI Taxonomy" id="316056"/>
    <lineage>
        <taxon>Bacteria</taxon>
        <taxon>Pseudomonadati</taxon>
        <taxon>Pseudomonadota</taxon>
        <taxon>Alphaproteobacteria</taxon>
        <taxon>Hyphomicrobiales</taxon>
        <taxon>Nitrobacteraceae</taxon>
        <taxon>Rhodopseudomonas</taxon>
    </lineage>
</organism>
<protein>
    <submittedName>
        <fullName evidence="2">Uncharacterized protein</fullName>
    </submittedName>
</protein>
<dbReference type="KEGG" id="rpc:RPC_1810"/>
<reference evidence="2" key="1">
    <citation type="submission" date="2006-03" db="EMBL/GenBank/DDBJ databases">
        <title>Complete sequence of Rhodopseudomonas palustris BisB18.</title>
        <authorList>
            <consortium name="US DOE Joint Genome Institute"/>
            <person name="Copeland A."/>
            <person name="Lucas S."/>
            <person name="Lapidus A."/>
            <person name="Barry K."/>
            <person name="Detter J.C."/>
            <person name="Glavina del Rio T."/>
            <person name="Hammon N."/>
            <person name="Israni S."/>
            <person name="Dalin E."/>
            <person name="Tice H."/>
            <person name="Pitluck S."/>
            <person name="Chain P."/>
            <person name="Malfatti S."/>
            <person name="Shin M."/>
            <person name="Vergez L."/>
            <person name="Schmutz J."/>
            <person name="Larimer F."/>
            <person name="Land M."/>
            <person name="Hauser L."/>
            <person name="Pelletier D.A."/>
            <person name="Kyrpides N."/>
            <person name="Anderson I."/>
            <person name="Oda Y."/>
            <person name="Harwood C.S."/>
            <person name="Richardson P."/>
        </authorList>
    </citation>
    <scope>NUCLEOTIDE SEQUENCE [LARGE SCALE GENOMIC DNA]</scope>
    <source>
        <strain evidence="2">BisB18</strain>
    </source>
</reference>
<proteinExistence type="predicted"/>
<gene>
    <name evidence="2" type="ordered locus">RPC_1810</name>
</gene>
<dbReference type="RefSeq" id="WP_011472273.1">
    <property type="nucleotide sequence ID" value="NC_007925.1"/>
</dbReference>
<sequence length="108" mass="11848">MLRLAMPQFMLPRLVLLLALAMPLAQPAPAADLAGHSRLGAVFAEPVRPRRHAEPVVVEARDPQLGIALSLPGYYGKLNSFQYNNYYGTSLIDIYGRLPYSCGLVGYC</sequence>
<feature type="chain" id="PRO_5004199634" evidence="1">
    <location>
        <begin position="31"/>
        <end position="108"/>
    </location>
</feature>
<feature type="signal peptide" evidence="1">
    <location>
        <begin position="1"/>
        <end position="30"/>
    </location>
</feature>
<dbReference type="EMBL" id="CP000301">
    <property type="protein sequence ID" value="ABD87369.1"/>
    <property type="molecule type" value="Genomic_DNA"/>
</dbReference>
<dbReference type="AlphaFoldDB" id="Q217R7"/>